<organism evidence="1 2">
    <name type="scientific">Alistipes communis</name>
    <dbReference type="NCBI Taxonomy" id="2585118"/>
    <lineage>
        <taxon>Bacteria</taxon>
        <taxon>Pseudomonadati</taxon>
        <taxon>Bacteroidota</taxon>
        <taxon>Bacteroidia</taxon>
        <taxon>Bacteroidales</taxon>
        <taxon>Rikenellaceae</taxon>
        <taxon>Alistipes</taxon>
    </lineage>
</organism>
<name>A0A4Y1WVZ6_9BACT</name>
<reference evidence="2" key="1">
    <citation type="submission" date="2019-06" db="EMBL/GenBank/DDBJ databases">
        <title>Alistipes onderdonkii subsp. vulgaris subsp. nov., Alistipes dispar sp. nov. and Alistipes communis sp. nov., isolated from human faeces, and creation of Alistipes onderdonkii subsp. onderdonkii subsp. nov.</title>
        <authorList>
            <person name="Sakamoto M."/>
            <person name="Ikeyama N."/>
            <person name="Ogata Y."/>
            <person name="Suda W."/>
            <person name="Iino T."/>
            <person name="Hattori M."/>
            <person name="Ohkuma M."/>
        </authorList>
    </citation>
    <scope>NUCLEOTIDE SEQUENCE [LARGE SCALE GENOMIC DNA]</scope>
    <source>
        <strain evidence="2">5CBH24</strain>
    </source>
</reference>
<dbReference type="AlphaFoldDB" id="A0A4Y1WVZ6"/>
<protein>
    <submittedName>
        <fullName evidence="1">Uncharacterized protein</fullName>
    </submittedName>
</protein>
<sequence length="80" mass="9628">MKSYIRITPDVEYFTDYDRFREAQIYCAVAEDGTSLFSRIENRRFMHTVRHDLSERVIELLCRQIHREICTLHYGGQVVE</sequence>
<dbReference type="RefSeq" id="WP_141413440.1">
    <property type="nucleotide sequence ID" value="NZ_AP019735.1"/>
</dbReference>
<gene>
    <name evidence="1" type="ORF">A5CBH24_25560</name>
</gene>
<dbReference type="OrthoDB" id="1029566at2"/>
<dbReference type="GeneID" id="78343269"/>
<evidence type="ECO:0000313" key="2">
    <source>
        <dbReference type="Proteomes" id="UP000318946"/>
    </source>
</evidence>
<proteinExistence type="predicted"/>
<dbReference type="KEGG" id="acou:A5CBH24_25560"/>
<dbReference type="Proteomes" id="UP000318946">
    <property type="component" value="Chromosome"/>
</dbReference>
<keyword evidence="2" id="KW-1185">Reference proteome</keyword>
<accession>A0A4Y1WVZ6</accession>
<dbReference type="EMBL" id="AP019735">
    <property type="protein sequence ID" value="BBL05243.1"/>
    <property type="molecule type" value="Genomic_DNA"/>
</dbReference>
<evidence type="ECO:0000313" key="1">
    <source>
        <dbReference type="EMBL" id="BBL05243.1"/>
    </source>
</evidence>